<feature type="compositionally biased region" description="Basic and acidic residues" evidence="2">
    <location>
        <begin position="43"/>
        <end position="61"/>
    </location>
</feature>
<dbReference type="Pfam" id="PF09479">
    <property type="entry name" value="Flg_new"/>
    <property type="match status" value="1"/>
</dbReference>
<comment type="caution">
    <text evidence="4">The sequence shown here is derived from an EMBL/GenBank/DDBJ whole genome shotgun (WGS) entry which is preliminary data.</text>
</comment>
<feature type="signal peptide" evidence="3">
    <location>
        <begin position="1"/>
        <end position="30"/>
    </location>
</feature>
<feature type="compositionally biased region" description="Polar residues" evidence="2">
    <location>
        <begin position="107"/>
        <end position="118"/>
    </location>
</feature>
<accession>A0A9D1GLQ6</accession>
<keyword evidence="3" id="KW-0732">Signal</keyword>
<gene>
    <name evidence="4" type="ORF">IAB60_13400</name>
</gene>
<protein>
    <submittedName>
        <fullName evidence="4">InlB B-repeat-containing protein</fullName>
    </submittedName>
</protein>
<feature type="compositionally biased region" description="Basic and acidic residues" evidence="2">
    <location>
        <begin position="87"/>
        <end position="106"/>
    </location>
</feature>
<evidence type="ECO:0000256" key="2">
    <source>
        <dbReference type="SAM" id="MobiDB-lite"/>
    </source>
</evidence>
<feature type="region of interest" description="Disordered" evidence="2">
    <location>
        <begin position="38"/>
        <end position="149"/>
    </location>
</feature>
<dbReference type="SUPFAM" id="SSF69360">
    <property type="entry name" value="Cell wall binding repeat"/>
    <property type="match status" value="4"/>
</dbReference>
<reference evidence="4" key="2">
    <citation type="journal article" date="2021" name="PeerJ">
        <title>Extensive microbial diversity within the chicken gut microbiome revealed by metagenomics and culture.</title>
        <authorList>
            <person name="Gilroy R."/>
            <person name="Ravi A."/>
            <person name="Getino M."/>
            <person name="Pursley I."/>
            <person name="Horton D.L."/>
            <person name="Alikhan N.F."/>
            <person name="Baker D."/>
            <person name="Gharbi K."/>
            <person name="Hall N."/>
            <person name="Watson M."/>
            <person name="Adriaenssens E.M."/>
            <person name="Foster-Nyarko E."/>
            <person name="Jarju S."/>
            <person name="Secka A."/>
            <person name="Antonio M."/>
            <person name="Oren A."/>
            <person name="Chaudhuri R.R."/>
            <person name="La Ragione R."/>
            <person name="Hildebrand F."/>
            <person name="Pallen M.J."/>
        </authorList>
    </citation>
    <scope>NUCLEOTIDE SEQUENCE</scope>
    <source>
        <strain evidence="4">CHK123-3438</strain>
    </source>
</reference>
<evidence type="ECO:0000313" key="4">
    <source>
        <dbReference type="EMBL" id="HIT43066.1"/>
    </source>
</evidence>
<organism evidence="4 5">
    <name type="scientific">Candidatus Caccovicinus merdipullorum</name>
    <dbReference type="NCBI Taxonomy" id="2840724"/>
    <lineage>
        <taxon>Bacteria</taxon>
        <taxon>Bacillati</taxon>
        <taxon>Bacillota</taxon>
        <taxon>Clostridia</taxon>
        <taxon>Eubacteriales</taxon>
        <taxon>Candidatus Caccovicinus</taxon>
    </lineage>
</organism>
<dbReference type="InterPro" id="IPR042229">
    <property type="entry name" value="Listeria/Bacterioides_rpt_sf"/>
</dbReference>
<dbReference type="Proteomes" id="UP000886860">
    <property type="component" value="Unassembled WGS sequence"/>
</dbReference>
<dbReference type="InterPro" id="IPR013378">
    <property type="entry name" value="InlB-like_B-rpt"/>
</dbReference>
<dbReference type="Gene3D" id="2.60.40.4270">
    <property type="entry name" value="Listeria-Bacteroides repeat domain"/>
    <property type="match status" value="1"/>
</dbReference>
<feature type="compositionally biased region" description="Basic and acidic residues" evidence="2">
    <location>
        <begin position="1224"/>
        <end position="1242"/>
    </location>
</feature>
<dbReference type="Gene3D" id="2.10.270.10">
    <property type="entry name" value="Cholin Binding"/>
    <property type="match status" value="6"/>
</dbReference>
<evidence type="ECO:0000256" key="1">
    <source>
        <dbReference type="ARBA" id="ARBA00004196"/>
    </source>
</evidence>
<dbReference type="EMBL" id="DVKS01000223">
    <property type="protein sequence ID" value="HIT43066.1"/>
    <property type="molecule type" value="Genomic_DNA"/>
</dbReference>
<dbReference type="NCBIfam" id="TIGR02543">
    <property type="entry name" value="List_Bact_rpt"/>
    <property type="match status" value="1"/>
</dbReference>
<comment type="subcellular location">
    <subcellularLocation>
        <location evidence="1">Cell envelope</location>
    </subcellularLocation>
</comment>
<reference evidence="4" key="1">
    <citation type="submission" date="2020-10" db="EMBL/GenBank/DDBJ databases">
        <authorList>
            <person name="Gilroy R."/>
        </authorList>
    </citation>
    <scope>NUCLEOTIDE SEQUENCE</scope>
    <source>
        <strain evidence="4">CHK123-3438</strain>
    </source>
</reference>
<evidence type="ECO:0000313" key="5">
    <source>
        <dbReference type="Proteomes" id="UP000886860"/>
    </source>
</evidence>
<proteinExistence type="predicted"/>
<sequence length="1515" mass="164910">MRKLALAKGAAKRTIAVASVFMLTCSVSLGGPLPGLTTAYAQETERENAQENGETKDRQAEKASPSDAGRQPEAETQTPEEEEDSTSEEKDHDSQEKDSDVPDKEVSSGSASAPTASHSDAGRQDSPNPAPYQPLNSQVQPLAQAESEGSWYLEEESYEKLEDGTYVNVETQEKITDSYLAITAEDGKERIIYVDENGSQVKRTWLYDEEKDAFRYVNGSGYVLVDEEPRTAGGYYGSFDEEGWWTPEPNVFFQEELDNGDVILKFSGAEGQIGQTADGQHYYFIKEEDGSVSCYLMGDDNSTATTEQQTSTWINGQLYIGEDGKLLTNTTNEKIDGLYYNFDENGICTMITNTFITDQETENIYYLDENGLIVREQFVHSGGETYYMDEDGLMATRQWIYDEEADAFLYVNAEGHVKKDQTGAAGGYYGHFDENGYWTAIENVFFEDELEDGTTVSKYAGTEGRIGQTGSGQHYCFVQETDGSMSCYLMENDNSTIAEEPVREAWIDDRLYVDENGRLLTDTQNKKIDGLYYNFDENGLSTLVTNTLITDEGSLYYLGQDGVPVTNQTSYEINGYYYNIDENGVCTMITSGFVTGSDGSLYYLDEDGNPITNRTNYQINGHYYNIDTDGRCVMVTSDFITAEDGSTKYLDEDGNLVTSQTGFKIDGRYYNIDSSGSCTLIISDFVNASDGFLYYVDENGDPVTDKNDFEINGYYYDIDGDGRCVMIISDFITGEDGYEYYLDPEGKLVTSQNGYPIDGLYYDIDANGRCTLLFSTFFTDPDGGLHYLDEDGRYAVSQFMDKDGETIYFDEAGNQAFSVWLLEEGRGWRYVNSQGFVVKGENRAAGGYYGSFNQDGYWTAIENVFFADELADKTPIYRYAGEAGAVCRDENRLFYGFLPEEDGSVSCYRISSDDTLITGDRPASLWIQDLYVGPDSKLYISADKKIDGLYYRFDAEGHSSLIVSAFVTDEESGNRYCLDAEGNIITSQFVQDGDATIYMGEDGLMAVRQWIYDESAQAFRYVDDKGHVIKNKTRITGGYYGSFDADGYWTAIENVFFEAELDDGTTVLKYSAAEGRVFRDGDNRYYCFVEDGSGRLRCYLQDGEVLSDQLVTNTWMGGYRINGNGILNVDTTEQIDGIYYRFDSAGLGAAVTYPVTYQLNGGTNAAANPAEYTGETASIDLAAPVRDGYTFTGWYTDAALTVPVTALTSKADSAGITLYAGWEKLPEETPDRDSGSDRDKTDLTAAEPSITINAGSSLASQTNTGSSLNPAAGTNTAINAESAARAAAVAEAPEGTSVTISTGQSTVTSVVAQTASGSVNGNTIVTAAADAVVSLSETQTAQIATIAVGGDGSVRSLLASAAQGMTIAQTSVSTAQGTTVAQNAVLYADGTQIIQKSGAAELTGFSAAVTAAETAIQNGTSTLAAAYQANTAIDLSQYVQAGTAVTYQVTAGTNGPAAQTVMEQTEFTAGQQILVLITDAAGNVTAAPVIVGANGIIQYQIPGVSCIVRLLQTLG</sequence>
<dbReference type="GO" id="GO:0030313">
    <property type="term" value="C:cell envelope"/>
    <property type="evidence" value="ECO:0007669"/>
    <property type="project" value="UniProtKB-SubCell"/>
</dbReference>
<feature type="region of interest" description="Disordered" evidence="2">
    <location>
        <begin position="1222"/>
        <end position="1271"/>
    </location>
</feature>
<name>A0A9D1GLQ6_9FIRM</name>
<evidence type="ECO:0000256" key="3">
    <source>
        <dbReference type="SAM" id="SignalP"/>
    </source>
</evidence>
<feature type="chain" id="PRO_5038339478" evidence="3">
    <location>
        <begin position="31"/>
        <end position="1515"/>
    </location>
</feature>
<feature type="compositionally biased region" description="Polar residues" evidence="2">
    <location>
        <begin position="1250"/>
        <end position="1271"/>
    </location>
</feature>